<name>A0A6D2K3Y8_9BRAS</name>
<sequence>MSVLNPCLCVLDNVCLKLNSCYTRFPHLLQIQLLSSLIFEITFMIASKIGLKLQGLILAVVIIIPQCIIISHYYSKRLHGPRQQQHHCSRPIRRLVIQWQLHLIIECLAKEIELQSEWADWFLICSFFAFYCHIITFAKIMGYLQDVGAADALLSLGVLLSSKVLQGPNLRFLASVIIIMVVMLREHRAAFKEEEERKST</sequence>
<dbReference type="AlphaFoldDB" id="A0A6D2K3Y8"/>
<reference evidence="2" key="1">
    <citation type="submission" date="2020-01" db="EMBL/GenBank/DDBJ databases">
        <authorList>
            <person name="Mishra B."/>
        </authorList>
    </citation>
    <scope>NUCLEOTIDE SEQUENCE [LARGE SCALE GENOMIC DNA]</scope>
</reference>
<evidence type="ECO:0000313" key="3">
    <source>
        <dbReference type="Proteomes" id="UP000467841"/>
    </source>
</evidence>
<comment type="caution">
    <text evidence="2">The sequence shown here is derived from an EMBL/GenBank/DDBJ whole genome shotgun (WGS) entry which is preliminary data.</text>
</comment>
<evidence type="ECO:0000256" key="1">
    <source>
        <dbReference type="SAM" id="Phobius"/>
    </source>
</evidence>
<keyword evidence="1" id="KW-0812">Transmembrane</keyword>
<evidence type="ECO:0000313" key="2">
    <source>
        <dbReference type="EMBL" id="CAA7042864.1"/>
    </source>
</evidence>
<protein>
    <submittedName>
        <fullName evidence="2">Uncharacterized protein</fullName>
    </submittedName>
</protein>
<organism evidence="2 3">
    <name type="scientific">Microthlaspi erraticum</name>
    <dbReference type="NCBI Taxonomy" id="1685480"/>
    <lineage>
        <taxon>Eukaryota</taxon>
        <taxon>Viridiplantae</taxon>
        <taxon>Streptophyta</taxon>
        <taxon>Embryophyta</taxon>
        <taxon>Tracheophyta</taxon>
        <taxon>Spermatophyta</taxon>
        <taxon>Magnoliopsida</taxon>
        <taxon>eudicotyledons</taxon>
        <taxon>Gunneridae</taxon>
        <taxon>Pentapetalae</taxon>
        <taxon>rosids</taxon>
        <taxon>malvids</taxon>
        <taxon>Brassicales</taxon>
        <taxon>Brassicaceae</taxon>
        <taxon>Coluteocarpeae</taxon>
        <taxon>Microthlaspi</taxon>
    </lineage>
</organism>
<feature type="transmembrane region" description="Helical" evidence="1">
    <location>
        <begin position="164"/>
        <end position="184"/>
    </location>
</feature>
<keyword evidence="3" id="KW-1185">Reference proteome</keyword>
<gene>
    <name evidence="2" type="ORF">MERR_LOCUS30099</name>
</gene>
<accession>A0A6D2K3Y8</accession>
<proteinExistence type="predicted"/>
<keyword evidence="1" id="KW-0472">Membrane</keyword>
<keyword evidence="1" id="KW-1133">Transmembrane helix</keyword>
<feature type="transmembrane region" description="Helical" evidence="1">
    <location>
        <begin position="121"/>
        <end position="144"/>
    </location>
</feature>
<dbReference type="Proteomes" id="UP000467841">
    <property type="component" value="Unassembled WGS sequence"/>
</dbReference>
<dbReference type="EMBL" id="CACVBM020001274">
    <property type="protein sequence ID" value="CAA7042864.1"/>
    <property type="molecule type" value="Genomic_DNA"/>
</dbReference>
<feature type="transmembrane region" description="Helical" evidence="1">
    <location>
        <begin position="53"/>
        <end position="74"/>
    </location>
</feature>